<feature type="transmembrane region" description="Helical" evidence="2">
    <location>
        <begin position="27"/>
        <end position="46"/>
    </location>
</feature>
<keyword evidence="2" id="KW-0812">Transmembrane</keyword>
<organism evidence="3 4">
    <name type="scientific">Salix udensis</name>
    <dbReference type="NCBI Taxonomy" id="889485"/>
    <lineage>
        <taxon>Eukaryota</taxon>
        <taxon>Viridiplantae</taxon>
        <taxon>Streptophyta</taxon>
        <taxon>Embryophyta</taxon>
        <taxon>Tracheophyta</taxon>
        <taxon>Spermatophyta</taxon>
        <taxon>Magnoliopsida</taxon>
        <taxon>eudicotyledons</taxon>
        <taxon>Gunneridae</taxon>
        <taxon>Pentapetalae</taxon>
        <taxon>rosids</taxon>
        <taxon>fabids</taxon>
        <taxon>Malpighiales</taxon>
        <taxon>Salicaceae</taxon>
        <taxon>Saliceae</taxon>
        <taxon>Salix</taxon>
    </lineage>
</organism>
<gene>
    <name evidence="3" type="ORF">OIU84_015866</name>
</gene>
<evidence type="ECO:0000256" key="1">
    <source>
        <dbReference type="SAM" id="MobiDB-lite"/>
    </source>
</evidence>
<sequence>MKSELNSQFRDLSPTSKKKKKKKRKKCGTYLSILICKGVVGVAVIWRRCQGRRVARHAMVFCFCFGVHVYKG</sequence>
<evidence type="ECO:0000313" key="4">
    <source>
        <dbReference type="Proteomes" id="UP001162972"/>
    </source>
</evidence>
<dbReference type="EMBL" id="JAPFFJ010000019">
    <property type="protein sequence ID" value="KAJ6400295.1"/>
    <property type="molecule type" value="Genomic_DNA"/>
</dbReference>
<accession>A0AAD6NPJ0</accession>
<feature type="compositionally biased region" description="Polar residues" evidence="1">
    <location>
        <begin position="1"/>
        <end position="15"/>
    </location>
</feature>
<evidence type="ECO:0000256" key="2">
    <source>
        <dbReference type="SAM" id="Phobius"/>
    </source>
</evidence>
<dbReference type="Proteomes" id="UP001162972">
    <property type="component" value="Chromosome 14"/>
</dbReference>
<comment type="caution">
    <text evidence="3">The sequence shown here is derived from an EMBL/GenBank/DDBJ whole genome shotgun (WGS) entry which is preliminary data.</text>
</comment>
<keyword evidence="2" id="KW-0472">Membrane</keyword>
<protein>
    <submittedName>
        <fullName evidence="3">Uncharacterized protein</fullName>
    </submittedName>
</protein>
<dbReference type="AlphaFoldDB" id="A0AAD6NPJ0"/>
<feature type="region of interest" description="Disordered" evidence="1">
    <location>
        <begin position="1"/>
        <end position="24"/>
    </location>
</feature>
<name>A0AAD6NPJ0_9ROSI</name>
<proteinExistence type="predicted"/>
<keyword evidence="2" id="KW-1133">Transmembrane helix</keyword>
<evidence type="ECO:0000313" key="3">
    <source>
        <dbReference type="EMBL" id="KAJ6400295.1"/>
    </source>
</evidence>
<reference evidence="3 4" key="1">
    <citation type="journal article" date="2023" name="Int. J. Mol. Sci.">
        <title>De Novo Assembly and Annotation of 11 Diverse Shrub Willow (Salix) Genomes Reveals Novel Gene Organization in Sex-Linked Regions.</title>
        <authorList>
            <person name="Hyden B."/>
            <person name="Feng K."/>
            <person name="Yates T.B."/>
            <person name="Jawdy S."/>
            <person name="Cereghino C."/>
            <person name="Smart L.B."/>
            <person name="Muchero W."/>
        </authorList>
    </citation>
    <scope>NUCLEOTIDE SEQUENCE [LARGE SCALE GENOMIC DNA]</scope>
    <source>
        <tissue evidence="3">Shoot tip</tissue>
    </source>
</reference>
<keyword evidence="4" id="KW-1185">Reference proteome</keyword>